<accession>A0A3E2X0K8</accession>
<evidence type="ECO:0000313" key="2">
    <source>
        <dbReference type="Proteomes" id="UP000261111"/>
    </source>
</evidence>
<gene>
    <name evidence="1" type="ORF">DWX41_03535</name>
</gene>
<dbReference type="Proteomes" id="UP000261111">
    <property type="component" value="Unassembled WGS sequence"/>
</dbReference>
<comment type="caution">
    <text evidence="1">The sequence shown here is derived from an EMBL/GenBank/DDBJ whole genome shotgun (WGS) entry which is preliminary data.</text>
</comment>
<dbReference type="Gene3D" id="3.30.460.10">
    <property type="entry name" value="Beta Polymerase, domain 2"/>
    <property type="match status" value="1"/>
</dbReference>
<dbReference type="Pfam" id="PF04229">
    <property type="entry name" value="GrpB"/>
    <property type="match status" value="1"/>
</dbReference>
<organism evidence="1 2">
    <name type="scientific">Hungatella hathewayi</name>
    <dbReference type="NCBI Taxonomy" id="154046"/>
    <lineage>
        <taxon>Bacteria</taxon>
        <taxon>Bacillati</taxon>
        <taxon>Bacillota</taxon>
        <taxon>Clostridia</taxon>
        <taxon>Lachnospirales</taxon>
        <taxon>Lachnospiraceae</taxon>
        <taxon>Hungatella</taxon>
    </lineage>
</organism>
<dbReference type="EMBL" id="QVIA01000003">
    <property type="protein sequence ID" value="RGC34537.1"/>
    <property type="molecule type" value="Genomic_DNA"/>
</dbReference>
<name>A0A3E2X0K8_9FIRM</name>
<dbReference type="InterPro" id="IPR043519">
    <property type="entry name" value="NT_sf"/>
</dbReference>
<dbReference type="PANTHER" id="PTHR34822">
    <property type="entry name" value="GRPB DOMAIN PROTEIN (AFU_ORTHOLOGUE AFUA_1G01530)"/>
    <property type="match status" value="1"/>
</dbReference>
<dbReference type="RefSeq" id="WP_025657669.1">
    <property type="nucleotide sequence ID" value="NZ_QVIA01000003.1"/>
</dbReference>
<dbReference type="AlphaFoldDB" id="A0A3E2X0K8"/>
<dbReference type="InterPro" id="IPR007344">
    <property type="entry name" value="GrpB/CoaE"/>
</dbReference>
<sequence length="96" mass="10511">MQTTRVIVLPYDSKWKTDFENIRKEIEDAAGDLIIGIEHVGSTSVAGLSAKPCIDIDVVIKDYSVFHVIVSRLETIGYIHEGGLCRSLHGASPSAR</sequence>
<evidence type="ECO:0000313" key="1">
    <source>
        <dbReference type="EMBL" id="RGC34537.1"/>
    </source>
</evidence>
<dbReference type="SUPFAM" id="SSF81301">
    <property type="entry name" value="Nucleotidyltransferase"/>
    <property type="match status" value="1"/>
</dbReference>
<dbReference type="PANTHER" id="PTHR34822:SF1">
    <property type="entry name" value="GRPB FAMILY PROTEIN"/>
    <property type="match status" value="1"/>
</dbReference>
<proteinExistence type="predicted"/>
<dbReference type="GeneID" id="93333957"/>
<reference evidence="1 2" key="1">
    <citation type="submission" date="2018-08" db="EMBL/GenBank/DDBJ databases">
        <title>A genome reference for cultivated species of the human gut microbiota.</title>
        <authorList>
            <person name="Zou Y."/>
            <person name="Xue W."/>
            <person name="Luo G."/>
        </authorList>
    </citation>
    <scope>NUCLEOTIDE SEQUENCE [LARGE SCALE GENOMIC DNA]</scope>
    <source>
        <strain evidence="1 2">AF19-21</strain>
    </source>
</reference>
<protein>
    <submittedName>
        <fullName evidence="1">GrpB family protein</fullName>
    </submittedName>
</protein>